<comment type="caution">
    <text evidence="2">The sequence shown here is derived from an EMBL/GenBank/DDBJ whole genome shotgun (WGS) entry which is preliminary data.</text>
</comment>
<gene>
    <name evidence="3" type="ORF">DdX_10787</name>
    <name evidence="2" type="ORF">DdX_19090</name>
</gene>
<name>A0AAD4QXP7_9BILA</name>
<evidence type="ECO:0000256" key="1">
    <source>
        <dbReference type="SAM" id="MobiDB-lite"/>
    </source>
</evidence>
<evidence type="ECO:0000313" key="3">
    <source>
        <dbReference type="EMBL" id="KAI1710114.1"/>
    </source>
</evidence>
<sequence length="94" mass="9573">MSALLIGCHRNKKAKRDKAKPVPPAAAKKDDPAGLPASVTAPSGSKKNVPPAAPPGATPVMPSPAAQKTTIAEDDQQYEDVTIDDKVGAAPVAH</sequence>
<reference evidence="2" key="1">
    <citation type="submission" date="2022-01" db="EMBL/GenBank/DDBJ databases">
        <title>Genome Sequence Resource for Two Populations of Ditylenchus destructor, the Migratory Endoparasitic Phytonematode.</title>
        <authorList>
            <person name="Zhang H."/>
            <person name="Lin R."/>
            <person name="Xie B."/>
        </authorList>
    </citation>
    <scope>NUCLEOTIDE SEQUENCE</scope>
    <source>
        <strain evidence="2">BazhouSP</strain>
    </source>
</reference>
<evidence type="ECO:0000313" key="2">
    <source>
        <dbReference type="EMBL" id="KAI1696336.1"/>
    </source>
</evidence>
<feature type="region of interest" description="Disordered" evidence="1">
    <location>
        <begin position="1"/>
        <end position="94"/>
    </location>
</feature>
<dbReference type="EMBL" id="JAKKPZ010000027">
    <property type="protein sequence ID" value="KAI1710114.1"/>
    <property type="molecule type" value="Genomic_DNA"/>
</dbReference>
<dbReference type="AlphaFoldDB" id="A0AAD4QXP7"/>
<keyword evidence="4" id="KW-1185">Reference proteome</keyword>
<feature type="compositionally biased region" description="Basic residues" evidence="1">
    <location>
        <begin position="9"/>
        <end position="18"/>
    </location>
</feature>
<proteinExistence type="predicted"/>
<dbReference type="EMBL" id="JAKKPZ010000333">
    <property type="protein sequence ID" value="KAI1696336.1"/>
    <property type="molecule type" value="Genomic_DNA"/>
</dbReference>
<protein>
    <submittedName>
        <fullName evidence="2">Uncharacterized protein</fullName>
    </submittedName>
</protein>
<feature type="compositionally biased region" description="Acidic residues" evidence="1">
    <location>
        <begin position="72"/>
        <end position="82"/>
    </location>
</feature>
<accession>A0AAD4QXP7</accession>
<evidence type="ECO:0000313" key="4">
    <source>
        <dbReference type="Proteomes" id="UP001201812"/>
    </source>
</evidence>
<organism evidence="2 4">
    <name type="scientific">Ditylenchus destructor</name>
    <dbReference type="NCBI Taxonomy" id="166010"/>
    <lineage>
        <taxon>Eukaryota</taxon>
        <taxon>Metazoa</taxon>
        <taxon>Ecdysozoa</taxon>
        <taxon>Nematoda</taxon>
        <taxon>Chromadorea</taxon>
        <taxon>Rhabditida</taxon>
        <taxon>Tylenchina</taxon>
        <taxon>Tylenchomorpha</taxon>
        <taxon>Sphaerularioidea</taxon>
        <taxon>Anguinidae</taxon>
        <taxon>Anguininae</taxon>
        <taxon>Ditylenchus</taxon>
    </lineage>
</organism>
<dbReference type="Proteomes" id="UP001201812">
    <property type="component" value="Unassembled WGS sequence"/>
</dbReference>